<evidence type="ECO:0000256" key="3">
    <source>
        <dbReference type="SAM" id="MobiDB-lite"/>
    </source>
</evidence>
<proteinExistence type="predicted"/>
<organism evidence="6 7">
    <name type="scientific">Rhodotorula toruloides</name>
    <name type="common">Yeast</name>
    <name type="synonym">Rhodosporidium toruloides</name>
    <dbReference type="NCBI Taxonomy" id="5286"/>
    <lineage>
        <taxon>Eukaryota</taxon>
        <taxon>Fungi</taxon>
        <taxon>Dikarya</taxon>
        <taxon>Basidiomycota</taxon>
        <taxon>Pucciniomycotina</taxon>
        <taxon>Microbotryomycetes</taxon>
        <taxon>Sporidiobolales</taxon>
        <taxon>Sporidiobolaceae</taxon>
        <taxon>Rhodotorula</taxon>
    </lineage>
</organism>
<sequence length="1029" mass="113205">MGILDSLHHQPESYARKKNYKFEGVLGHGAFGEVKQATWSPPPGNAHYDDAQKVGGHIEVAVKVVKKKALRGDLQAVLDEIEVLSGLNHPNIVKLYDHFESRDKYYLAFQLASGGELFEQISSRGKYTEGDAAKVIKNVLEGVKYLHSHNIVHRDLKPENLLYVRPTSDQIVIADFGIAKHLDDGESLTSLAGSPGYAAPEVLLQKPHGKPVDLWSVGVITYTLLCGYVPFRSTETQQLIEECKVAKLEFHEKYWKNVSAEAKAFIKALVKPNPGDRPTAEQALKHKWLVDALNKEHEHDLSAGFKANWTPSRKWKQSINTVMAAQRFARATRGGKAGAVDGRRGSDSTDESDDDGFHTAENEEDERHARVRSRELNAKEHERQRGEGREGRTTPPPSVPRVHDAPARDERACLHAHLNDVGRIKTHPAGLRSRFRDFSKRNIVAAYVLFLVQGTLNWLSAFIFSPATAFTDPVNTFATLIVYPVINLVLGVLVAVLYMGSKLGGGWVIQLISDNYADGYSMANWANPDIFGASSREAIDAARPFLTGQVATTKAQQADPGEQDADFTQLKTVRTFSVPLAKALLLMSSIVYERNDKLVKEAADIFDRTQKKYTPGTHAYDVEIKRAEEKLLESEAKIKVQAARWNLAYDGISDLSTVSGPFASIFYTPLGSSDRPFIVLCFKGTTPVQFSEWLVDATISKTSAAVFFGPGSGKAHSGFYDDLFVRNDGDGGPDGYGSIVRTLRHIASRMKANSKYSQTEHKIPLFVTGHSLGSALASLCFARFLASENDLGADLELKDCYVFGTPRLGDGDFASAFEHNLTTPLDRPNILWRVRNHVDIVCSVPPGVTDAESLRGTVSSSSLLNYAHLGPEIRLFPVLPYSPPYWKANELGAFHEATEVQVTGGHASQQELMQQGGGLDLRRSSARVGAIEGSRGGKNWLRWAMAALPSPLYDHLPSVYHAHLSNLINSSRSTPISSGRLAASLNAFADQTVQDAKNLSDFFGVEAGKAEEVVKSGVQRMKSEAQQRF</sequence>
<dbReference type="SMART" id="SM00220">
    <property type="entry name" value="S_TKc"/>
    <property type="match status" value="1"/>
</dbReference>
<gene>
    <name evidence="6" type="primary">FGENESH: predicted gene_10.64</name>
    <name evidence="6" type="ORF">BN2166_0052270</name>
</gene>
<dbReference type="AlphaFoldDB" id="A0A0K3CQA6"/>
<evidence type="ECO:0000256" key="2">
    <source>
        <dbReference type="ARBA" id="ARBA00022840"/>
    </source>
</evidence>
<dbReference type="GO" id="GO:0006629">
    <property type="term" value="P:lipid metabolic process"/>
    <property type="evidence" value="ECO:0007669"/>
    <property type="project" value="InterPro"/>
</dbReference>
<name>A0A0K3CQA6_RHOTO</name>
<dbReference type="EMBL" id="CWKI01000010">
    <property type="protein sequence ID" value="CTR09366.1"/>
    <property type="molecule type" value="Genomic_DNA"/>
</dbReference>
<dbReference type="PANTHER" id="PTHR24347">
    <property type="entry name" value="SERINE/THREONINE-PROTEIN KINASE"/>
    <property type="match status" value="1"/>
</dbReference>
<feature type="compositionally biased region" description="Basic and acidic residues" evidence="3">
    <location>
        <begin position="355"/>
        <end position="392"/>
    </location>
</feature>
<evidence type="ECO:0000256" key="4">
    <source>
        <dbReference type="SAM" id="Phobius"/>
    </source>
</evidence>
<keyword evidence="7" id="KW-1185">Reference proteome</keyword>
<accession>A0A0K3CQA6</accession>
<dbReference type="InterPro" id="IPR002921">
    <property type="entry name" value="Fungal_lipase-type"/>
</dbReference>
<dbReference type="Gene3D" id="1.10.510.10">
    <property type="entry name" value="Transferase(Phosphotransferase) domain 1"/>
    <property type="match status" value="1"/>
</dbReference>
<dbReference type="Pfam" id="PF00069">
    <property type="entry name" value="Pkinase"/>
    <property type="match status" value="1"/>
</dbReference>
<reference evidence="6 7" key="1">
    <citation type="submission" date="2015-07" db="EMBL/GenBank/DDBJ databases">
        <authorList>
            <person name="Cajimat M.N.B."/>
            <person name="Milazzo M.L."/>
            <person name="Fulhorst C.F."/>
        </authorList>
    </citation>
    <scope>NUCLEOTIDE SEQUENCE [LARGE SCALE GENOMIC DNA]</scope>
    <source>
        <strain evidence="6">Single colony</strain>
    </source>
</reference>
<evidence type="ECO:0000313" key="6">
    <source>
        <dbReference type="EMBL" id="CTR09366.1"/>
    </source>
</evidence>
<dbReference type="STRING" id="5286.A0A0K3CQA6"/>
<dbReference type="CDD" id="cd05117">
    <property type="entry name" value="STKc_CAMK"/>
    <property type="match status" value="1"/>
</dbReference>
<dbReference type="PROSITE" id="PS50011">
    <property type="entry name" value="PROTEIN_KINASE_DOM"/>
    <property type="match status" value="1"/>
</dbReference>
<keyword evidence="2" id="KW-0067">ATP-binding</keyword>
<evidence type="ECO:0000313" key="7">
    <source>
        <dbReference type="Proteomes" id="UP000199069"/>
    </source>
</evidence>
<feature type="domain" description="Protein kinase" evidence="5">
    <location>
        <begin position="20"/>
        <end position="289"/>
    </location>
</feature>
<dbReference type="Pfam" id="PF01764">
    <property type="entry name" value="Lipase_3"/>
    <property type="match status" value="1"/>
</dbReference>
<feature type="transmembrane region" description="Helical" evidence="4">
    <location>
        <begin position="477"/>
        <end position="499"/>
    </location>
</feature>
<dbReference type="PROSITE" id="PS00108">
    <property type="entry name" value="PROTEIN_KINASE_ST"/>
    <property type="match status" value="1"/>
</dbReference>
<dbReference type="GO" id="GO:0004672">
    <property type="term" value="F:protein kinase activity"/>
    <property type="evidence" value="ECO:0007669"/>
    <property type="project" value="InterPro"/>
</dbReference>
<keyword evidence="4" id="KW-0472">Membrane</keyword>
<evidence type="ECO:0000256" key="1">
    <source>
        <dbReference type="ARBA" id="ARBA00022741"/>
    </source>
</evidence>
<keyword evidence="4" id="KW-1133">Transmembrane helix</keyword>
<keyword evidence="4" id="KW-0812">Transmembrane</keyword>
<dbReference type="SUPFAM" id="SSF56112">
    <property type="entry name" value="Protein kinase-like (PK-like)"/>
    <property type="match status" value="1"/>
</dbReference>
<keyword evidence="1" id="KW-0547">Nucleotide-binding</keyword>
<feature type="region of interest" description="Disordered" evidence="3">
    <location>
        <begin position="330"/>
        <end position="404"/>
    </location>
</feature>
<dbReference type="InterPro" id="IPR029058">
    <property type="entry name" value="AB_hydrolase_fold"/>
</dbReference>
<protein>
    <submittedName>
        <fullName evidence="6">FGENESH: predicted gene_10.64 protein</fullName>
    </submittedName>
</protein>
<dbReference type="InterPro" id="IPR011009">
    <property type="entry name" value="Kinase-like_dom_sf"/>
</dbReference>
<dbReference type="GO" id="GO:0005524">
    <property type="term" value="F:ATP binding"/>
    <property type="evidence" value="ECO:0007669"/>
    <property type="project" value="UniProtKB-KW"/>
</dbReference>
<dbReference type="InterPro" id="IPR008271">
    <property type="entry name" value="Ser/Thr_kinase_AS"/>
</dbReference>
<dbReference type="CDD" id="cd00519">
    <property type="entry name" value="Lipase_3"/>
    <property type="match status" value="1"/>
</dbReference>
<feature type="transmembrane region" description="Helical" evidence="4">
    <location>
        <begin position="444"/>
        <end position="465"/>
    </location>
</feature>
<dbReference type="Proteomes" id="UP000199069">
    <property type="component" value="Unassembled WGS sequence"/>
</dbReference>
<dbReference type="InterPro" id="IPR000719">
    <property type="entry name" value="Prot_kinase_dom"/>
</dbReference>
<dbReference type="Gene3D" id="3.40.50.1820">
    <property type="entry name" value="alpha/beta hydrolase"/>
    <property type="match status" value="1"/>
</dbReference>
<dbReference type="SUPFAM" id="SSF53474">
    <property type="entry name" value="alpha/beta-Hydrolases"/>
    <property type="match status" value="1"/>
</dbReference>
<evidence type="ECO:0000259" key="5">
    <source>
        <dbReference type="PROSITE" id="PS50011"/>
    </source>
</evidence>
<dbReference type="FunFam" id="1.10.510.10:FF:000571">
    <property type="entry name" value="Maternal embryonic leucine zipper kinase"/>
    <property type="match status" value="1"/>
</dbReference>